<dbReference type="AlphaFoldDB" id="A0A833R4I7"/>
<evidence type="ECO:0000313" key="2">
    <source>
        <dbReference type="Proteomes" id="UP000655588"/>
    </source>
</evidence>
<reference evidence="1" key="1">
    <citation type="submission" date="2019-11" db="EMBL/GenBank/DDBJ databases">
        <title>The nuclear and mitochondrial genomes of Frieseomelitta varia - a highly eusocial stingless bee (Meliponini) with a permanently sterile worker caste.</title>
        <authorList>
            <person name="Freitas F.C.P."/>
            <person name="Lourenco A.P."/>
            <person name="Nunes F.M.F."/>
            <person name="Paschoal A.R."/>
            <person name="Abreu F.C.P."/>
            <person name="Barbin F.O."/>
            <person name="Bataglia L."/>
            <person name="Cardoso-Junior C.A.M."/>
            <person name="Cervoni M.S."/>
            <person name="Silva S.R."/>
            <person name="Dalarmi F."/>
            <person name="Del Lama M.A."/>
            <person name="Depintor T.S."/>
            <person name="Ferreira K.M."/>
            <person name="Goria P.S."/>
            <person name="Jaskot M.C."/>
            <person name="Lago D.C."/>
            <person name="Luna-Lucena D."/>
            <person name="Moda L.M."/>
            <person name="Nascimento L."/>
            <person name="Pedrino M."/>
            <person name="Rabico F.O."/>
            <person name="Sanches F.C."/>
            <person name="Santos D.E."/>
            <person name="Santos C.G."/>
            <person name="Vieira J."/>
            <person name="Lopes T.F."/>
            <person name="Barchuk A.R."/>
            <person name="Hartfelder K."/>
            <person name="Simoes Z.L.P."/>
            <person name="Bitondi M.M.G."/>
            <person name="Pinheiro D.G."/>
        </authorList>
    </citation>
    <scope>NUCLEOTIDE SEQUENCE</scope>
    <source>
        <strain evidence="1">USP_RPSP 00005682</strain>
        <tissue evidence="1">Whole individual</tissue>
    </source>
</reference>
<evidence type="ECO:0000313" key="1">
    <source>
        <dbReference type="EMBL" id="KAF3420349.1"/>
    </source>
</evidence>
<dbReference type="Proteomes" id="UP000655588">
    <property type="component" value="Unassembled WGS sequence"/>
</dbReference>
<organism evidence="1 2">
    <name type="scientific">Frieseomelitta varia</name>
    <dbReference type="NCBI Taxonomy" id="561572"/>
    <lineage>
        <taxon>Eukaryota</taxon>
        <taxon>Metazoa</taxon>
        <taxon>Ecdysozoa</taxon>
        <taxon>Arthropoda</taxon>
        <taxon>Hexapoda</taxon>
        <taxon>Insecta</taxon>
        <taxon>Pterygota</taxon>
        <taxon>Neoptera</taxon>
        <taxon>Endopterygota</taxon>
        <taxon>Hymenoptera</taxon>
        <taxon>Apocrita</taxon>
        <taxon>Aculeata</taxon>
        <taxon>Apoidea</taxon>
        <taxon>Anthophila</taxon>
        <taxon>Apidae</taxon>
        <taxon>Frieseomelitta</taxon>
    </lineage>
</organism>
<sequence length="262" mass="29106">MAIAVILARSSNGDTREKEDQGSLGSELLGRVTDAVRIGTGRFVNSVTLARNIIANQAQRIKNAVIEMQQDTETLHRAKEFSFSSMSSRHTRLSYPCSGETQALASETENNVAAVEVQKSVALNYEPISFETTQYPPVTNIRPNSRETVRLENETAQSFLEKPISKPVASILESILSPTPLVDGVKEEEKYGNSGDKFIGIGRTLVNGFETFSNFLNAVVDVRTYTFTYELDIELFDSLEKLGFLWLSRSLWLLISDVKLEG</sequence>
<comment type="caution">
    <text evidence="1">The sequence shown here is derived from an EMBL/GenBank/DDBJ whole genome shotgun (WGS) entry which is preliminary data.</text>
</comment>
<gene>
    <name evidence="1" type="ORF">E2986_07819</name>
</gene>
<dbReference type="EMBL" id="WNWW01000961">
    <property type="protein sequence ID" value="KAF3420349.1"/>
    <property type="molecule type" value="Genomic_DNA"/>
</dbReference>
<name>A0A833R4I7_9HYME</name>
<proteinExistence type="predicted"/>
<keyword evidence="2" id="KW-1185">Reference proteome</keyword>
<accession>A0A833R4I7</accession>
<protein>
    <submittedName>
        <fullName evidence="1">Uncharacterized protein</fullName>
    </submittedName>
</protein>